<evidence type="ECO:0000313" key="2">
    <source>
        <dbReference type="Proteomes" id="UP000790377"/>
    </source>
</evidence>
<protein>
    <submittedName>
        <fullName evidence="1">Uncharacterized protein</fullName>
    </submittedName>
</protein>
<comment type="caution">
    <text evidence="1">The sequence shown here is derived from an EMBL/GenBank/DDBJ whole genome shotgun (WGS) entry which is preliminary data.</text>
</comment>
<dbReference type="Proteomes" id="UP000790377">
    <property type="component" value="Unassembled WGS sequence"/>
</dbReference>
<name>A0ACB8AI32_9AGAM</name>
<sequence length="386" mass="42992">MEEGEIESPSTNNASRDYDPAFEWPGDDDLDNVTANQSTSDNLRSQFPWPLLRLIIIRSSILSKKRNRVVLDAYSEAQFGRDVAPAGIETPRVRLKEMEVSKLHATVFWDKERREWSIVDMGSMHGTFLKRCGGSECSSVEGSNQKEGIRLAPSRTASVPRPLRHLDLLTIGNTTFMCHIHHDSRPCSECASDGEGDIPLFNDKRGDSRSIKRLRDNDTELNQPRDSKKALTMLKRNLLMRHQEDRPKLPPSKLSTSPNYIDRSARRRALHPASAVDSPGIPSSRTDAVVMPSPHHEETPHPPSPLEKSQSPAPLADNNLGRRLLLKQGWQPGTSLGCVDDDSGLVEPLEVSSTAARAGLGMQISTPPSSFGNWKEAGRQRRWDNT</sequence>
<keyword evidence="2" id="KW-1185">Reference proteome</keyword>
<evidence type="ECO:0000313" key="1">
    <source>
        <dbReference type="EMBL" id="KAH7912809.1"/>
    </source>
</evidence>
<gene>
    <name evidence="1" type="ORF">BJ138DRAFT_1147459</name>
</gene>
<accession>A0ACB8AI32</accession>
<dbReference type="EMBL" id="MU267643">
    <property type="protein sequence ID" value="KAH7912809.1"/>
    <property type="molecule type" value="Genomic_DNA"/>
</dbReference>
<reference evidence="1" key="1">
    <citation type="journal article" date="2021" name="New Phytol.">
        <title>Evolutionary innovations through gain and loss of genes in the ectomycorrhizal Boletales.</title>
        <authorList>
            <person name="Wu G."/>
            <person name="Miyauchi S."/>
            <person name="Morin E."/>
            <person name="Kuo A."/>
            <person name="Drula E."/>
            <person name="Varga T."/>
            <person name="Kohler A."/>
            <person name="Feng B."/>
            <person name="Cao Y."/>
            <person name="Lipzen A."/>
            <person name="Daum C."/>
            <person name="Hundley H."/>
            <person name="Pangilinan J."/>
            <person name="Johnson J."/>
            <person name="Barry K."/>
            <person name="LaButti K."/>
            <person name="Ng V."/>
            <person name="Ahrendt S."/>
            <person name="Min B."/>
            <person name="Choi I.G."/>
            <person name="Park H."/>
            <person name="Plett J.M."/>
            <person name="Magnuson J."/>
            <person name="Spatafora J.W."/>
            <person name="Nagy L.G."/>
            <person name="Henrissat B."/>
            <person name="Grigoriev I.V."/>
            <person name="Yang Z.L."/>
            <person name="Xu J."/>
            <person name="Martin F.M."/>
        </authorList>
    </citation>
    <scope>NUCLEOTIDE SEQUENCE</scope>
    <source>
        <strain evidence="1">ATCC 28755</strain>
    </source>
</reference>
<organism evidence="1 2">
    <name type="scientific">Hygrophoropsis aurantiaca</name>
    <dbReference type="NCBI Taxonomy" id="72124"/>
    <lineage>
        <taxon>Eukaryota</taxon>
        <taxon>Fungi</taxon>
        <taxon>Dikarya</taxon>
        <taxon>Basidiomycota</taxon>
        <taxon>Agaricomycotina</taxon>
        <taxon>Agaricomycetes</taxon>
        <taxon>Agaricomycetidae</taxon>
        <taxon>Boletales</taxon>
        <taxon>Coniophorineae</taxon>
        <taxon>Hygrophoropsidaceae</taxon>
        <taxon>Hygrophoropsis</taxon>
    </lineage>
</organism>
<proteinExistence type="predicted"/>